<dbReference type="EMBL" id="VYGV01000015">
    <property type="protein sequence ID" value="NWF46615.1"/>
    <property type="molecule type" value="Genomic_DNA"/>
</dbReference>
<keyword evidence="1" id="KW-1133">Transmembrane helix</keyword>
<dbReference type="AlphaFoldDB" id="A0A7Y8GXD5"/>
<dbReference type="Proteomes" id="UP000545507">
    <property type="component" value="Unassembled WGS sequence"/>
</dbReference>
<keyword evidence="1" id="KW-0472">Membrane</keyword>
<keyword evidence="1" id="KW-0812">Transmembrane</keyword>
<sequence length="89" mass="9555">MGTLTAFVLYAWLVYATSAGPANGLEALAVTGLALFCAYDIWAFTHGRTTVIGQERHKANLPNVGWRTSGLVLDVVLMAICANLLFRGI</sequence>
<evidence type="ECO:0000313" key="2">
    <source>
        <dbReference type="EMBL" id="NWF46615.1"/>
    </source>
</evidence>
<evidence type="ECO:0000256" key="1">
    <source>
        <dbReference type="SAM" id="Phobius"/>
    </source>
</evidence>
<protein>
    <submittedName>
        <fullName evidence="2">Uncharacterized protein</fullName>
    </submittedName>
</protein>
<dbReference type="RefSeq" id="WP_218179474.1">
    <property type="nucleotide sequence ID" value="NZ_VYGV01000015.1"/>
</dbReference>
<keyword evidence="3" id="KW-1185">Reference proteome</keyword>
<comment type="caution">
    <text evidence="2">The sequence shown here is derived from an EMBL/GenBank/DDBJ whole genome shotgun (WGS) entry which is preliminary data.</text>
</comment>
<evidence type="ECO:0000313" key="3">
    <source>
        <dbReference type="Proteomes" id="UP000545507"/>
    </source>
</evidence>
<reference evidence="2 3" key="1">
    <citation type="submission" date="2019-09" db="EMBL/GenBank/DDBJ databases">
        <title>Hydrogenophaga aromatica sp. nov., isolated from a para-xylene-degrading enrichment culture.</title>
        <authorList>
            <person name="Tancsics A."/>
            <person name="Banerjee S."/>
        </authorList>
    </citation>
    <scope>NUCLEOTIDE SEQUENCE [LARGE SCALE GENOMIC DNA]</scope>
    <source>
        <strain evidence="2 3">D2P1</strain>
    </source>
</reference>
<accession>A0A7Y8GXD5</accession>
<proteinExistence type="predicted"/>
<feature type="transmembrane region" description="Helical" evidence="1">
    <location>
        <begin position="66"/>
        <end position="86"/>
    </location>
</feature>
<gene>
    <name evidence="2" type="ORF">F3K02_15350</name>
</gene>
<name>A0A7Y8GXD5_9BURK</name>
<organism evidence="2 3">
    <name type="scientific">Hydrogenophaga aromaticivorans</name>
    <dbReference type="NCBI Taxonomy" id="2610898"/>
    <lineage>
        <taxon>Bacteria</taxon>
        <taxon>Pseudomonadati</taxon>
        <taxon>Pseudomonadota</taxon>
        <taxon>Betaproteobacteria</taxon>
        <taxon>Burkholderiales</taxon>
        <taxon>Comamonadaceae</taxon>
        <taxon>Hydrogenophaga</taxon>
    </lineage>
</organism>